<feature type="compositionally biased region" description="Basic residues" evidence="1">
    <location>
        <begin position="399"/>
        <end position="419"/>
    </location>
</feature>
<feature type="region of interest" description="Disordered" evidence="1">
    <location>
        <begin position="348"/>
        <end position="440"/>
    </location>
</feature>
<dbReference type="Proteomes" id="UP000015100">
    <property type="component" value="Unassembled WGS sequence"/>
</dbReference>
<feature type="region of interest" description="Disordered" evidence="1">
    <location>
        <begin position="528"/>
        <end position="556"/>
    </location>
</feature>
<organism evidence="2 3">
    <name type="scientific">Dactylellina haptotyla (strain CBS 200.50)</name>
    <name type="common">Nematode-trapping fungus</name>
    <name type="synonym">Monacrosporium haptotylum</name>
    <dbReference type="NCBI Taxonomy" id="1284197"/>
    <lineage>
        <taxon>Eukaryota</taxon>
        <taxon>Fungi</taxon>
        <taxon>Dikarya</taxon>
        <taxon>Ascomycota</taxon>
        <taxon>Pezizomycotina</taxon>
        <taxon>Orbiliomycetes</taxon>
        <taxon>Orbiliales</taxon>
        <taxon>Orbiliaceae</taxon>
        <taxon>Dactylellina</taxon>
    </lineage>
</organism>
<feature type="region of interest" description="Disordered" evidence="1">
    <location>
        <begin position="197"/>
        <end position="225"/>
    </location>
</feature>
<comment type="caution">
    <text evidence="2">The sequence shown here is derived from an EMBL/GenBank/DDBJ whole genome shotgun (WGS) entry which is preliminary data.</text>
</comment>
<feature type="compositionally biased region" description="Polar residues" evidence="1">
    <location>
        <begin position="263"/>
        <end position="272"/>
    </location>
</feature>
<evidence type="ECO:0000313" key="3">
    <source>
        <dbReference type="Proteomes" id="UP000015100"/>
    </source>
</evidence>
<sequence length="643" mass="71237">MGDPADFNGSFQELLYGDGPLGSFADFNIDPGVPTGLQPSSEPASANFLDWHPTFDFNSFDPATALIQENAGPSHDGYLENDAPYEVDDRLRYPGQFAADPQMGTGYITGQDEIYAAPYAPYPTLIDSAGPSLLIDPQLVNAGISDMETFPDLFNSPETNMFLPFKPQENIVFTNPPSDAVLTPSPVPGTTCIITNSGSRRHAKPRVESTARISKSKGKGKAVQTRNNRRAFAQLPSNIVFHERFGEISCLPGPNQRSRESLESTQSPSPDEQSFAIGQYDNAMDIDSDETIDLGRYRTPYHSEGSSSGCSSIGEYLARAKAPSLEETTGDESPNTSLEDISEIVEGTNNMANTPEPNQTGSKNVSVSAKRGRGRPIVPGSKRQRRIHAMAQPDYVPPKRGRPRTSERHLRKRSRRVKAKASVSLTTRRTSGQPPNTPIIVEDEQSIQGPYSDLFVDEMGYKPVYFILSPAQALKIQQMYEVPPPQDGWDAQERRWQLTYNLGRVTPTGEQLHRQIEQQHHAHAVQIRGGTGKNKENEVVDAEAEETITTSGGKAPQDSIFSTNMDLAFEPTFPDRRLKVVFRGIDGVVTREMAQQEVLQKLLDERDVYFRAIVWEILKNSNFIGDMEFVGTMNHTMSAWDFI</sequence>
<feature type="compositionally biased region" description="Polar residues" evidence="1">
    <location>
        <begin position="425"/>
        <end position="434"/>
    </location>
</feature>
<reference evidence="3" key="2">
    <citation type="submission" date="2013-04" db="EMBL/GenBank/DDBJ databases">
        <title>Genomic mechanisms accounting for the adaptation to parasitism in nematode-trapping fungi.</title>
        <authorList>
            <person name="Ahren D.G."/>
        </authorList>
    </citation>
    <scope>NUCLEOTIDE SEQUENCE [LARGE SCALE GENOMIC DNA]</scope>
    <source>
        <strain evidence="3">CBS 200.50</strain>
    </source>
</reference>
<dbReference type="HOGENOM" id="CLU_425789_0_0_1"/>
<name>S8BL33_DACHA</name>
<keyword evidence="3" id="KW-1185">Reference proteome</keyword>
<evidence type="ECO:0000256" key="1">
    <source>
        <dbReference type="SAM" id="MobiDB-lite"/>
    </source>
</evidence>
<feature type="compositionally biased region" description="Polar residues" evidence="1">
    <location>
        <begin position="348"/>
        <end position="367"/>
    </location>
</feature>
<feature type="region of interest" description="Disordered" evidence="1">
    <location>
        <begin position="251"/>
        <end position="284"/>
    </location>
</feature>
<reference evidence="2 3" key="1">
    <citation type="journal article" date="2013" name="PLoS Genet.">
        <title>Genomic mechanisms accounting for the adaptation to parasitism in nematode-trapping fungi.</title>
        <authorList>
            <person name="Meerupati T."/>
            <person name="Andersson K.M."/>
            <person name="Friman E."/>
            <person name="Kumar D."/>
            <person name="Tunlid A."/>
            <person name="Ahren D."/>
        </authorList>
    </citation>
    <scope>NUCLEOTIDE SEQUENCE [LARGE SCALE GENOMIC DNA]</scope>
    <source>
        <strain evidence="2 3">CBS 200.50</strain>
    </source>
</reference>
<dbReference type="AlphaFoldDB" id="S8BL33"/>
<dbReference type="OrthoDB" id="5389883at2759"/>
<proteinExistence type="predicted"/>
<dbReference type="OMA" id="MAQPDYV"/>
<protein>
    <submittedName>
        <fullName evidence="2">Uncharacterized protein</fullName>
    </submittedName>
</protein>
<gene>
    <name evidence="2" type="ORF">H072_10571</name>
</gene>
<accession>S8BL33</accession>
<dbReference type="EMBL" id="AQGS01001000">
    <property type="protein sequence ID" value="EPS35947.1"/>
    <property type="molecule type" value="Genomic_DNA"/>
</dbReference>
<evidence type="ECO:0000313" key="2">
    <source>
        <dbReference type="EMBL" id="EPS35947.1"/>
    </source>
</evidence>